<dbReference type="Proteomes" id="UP000198857">
    <property type="component" value="Unassembled WGS sequence"/>
</dbReference>
<dbReference type="EMBL" id="FOWQ01000011">
    <property type="protein sequence ID" value="SFP96848.1"/>
    <property type="molecule type" value="Genomic_DNA"/>
</dbReference>
<sequence length="97" mass="10536">MRVDRASDVLTADLEPRPGGPVRHWVRVAGAFAAEMAQGLVPAPTVLDVVVRRRDDGTEVLRVPGEDPSAHLLSAVRDELAAVEPEEFLARWSVRTG</sequence>
<reference evidence="2" key="1">
    <citation type="submission" date="2016-10" db="EMBL/GenBank/DDBJ databases">
        <authorList>
            <person name="Varghese N."/>
            <person name="Submissions S."/>
        </authorList>
    </citation>
    <scope>NUCLEOTIDE SEQUENCE [LARGE SCALE GENOMIC DNA]</scope>
    <source>
        <strain evidence="2">DSM 44208</strain>
    </source>
</reference>
<gene>
    <name evidence="1" type="ORF">SAMN05660464_0340</name>
</gene>
<evidence type="ECO:0000313" key="1">
    <source>
        <dbReference type="EMBL" id="SFP96848.1"/>
    </source>
</evidence>
<protein>
    <submittedName>
        <fullName evidence="1">Uncharacterized protein</fullName>
    </submittedName>
</protein>
<dbReference type="AlphaFoldDB" id="A0A1I5UNT6"/>
<organism evidence="1 2">
    <name type="scientific">Geodermatophilus dictyosporus</name>
    <dbReference type="NCBI Taxonomy" id="1523247"/>
    <lineage>
        <taxon>Bacteria</taxon>
        <taxon>Bacillati</taxon>
        <taxon>Actinomycetota</taxon>
        <taxon>Actinomycetes</taxon>
        <taxon>Geodermatophilales</taxon>
        <taxon>Geodermatophilaceae</taxon>
        <taxon>Geodermatophilus</taxon>
    </lineage>
</organism>
<accession>A0A1I5UNT6</accession>
<evidence type="ECO:0000313" key="2">
    <source>
        <dbReference type="Proteomes" id="UP000198857"/>
    </source>
</evidence>
<proteinExistence type="predicted"/>
<keyword evidence="2" id="KW-1185">Reference proteome</keyword>
<name>A0A1I5UNT6_9ACTN</name>